<dbReference type="SUPFAM" id="SSF53474">
    <property type="entry name" value="alpha/beta-Hydrolases"/>
    <property type="match status" value="1"/>
</dbReference>
<evidence type="ECO:0000313" key="8">
    <source>
        <dbReference type="Proteomes" id="UP001549921"/>
    </source>
</evidence>
<name>A0ABD0SKG7_LOXSC</name>
<keyword evidence="3" id="KW-0378">Hydrolase</keyword>
<dbReference type="PANTHER" id="PTHR43142:SF1">
    <property type="entry name" value="CARBOXYLIC ESTER HYDROLASE"/>
    <property type="match status" value="1"/>
</dbReference>
<dbReference type="EMBL" id="JBEDNZ010000019">
    <property type="protein sequence ID" value="KAL0820327.1"/>
    <property type="molecule type" value="Genomic_DNA"/>
</dbReference>
<feature type="domain" description="Carboxylesterase type B" evidence="6">
    <location>
        <begin position="27"/>
        <end position="570"/>
    </location>
</feature>
<dbReference type="GO" id="GO:0052689">
    <property type="term" value="F:carboxylic ester hydrolase activity"/>
    <property type="evidence" value="ECO:0007669"/>
    <property type="project" value="UniProtKB-KW"/>
</dbReference>
<dbReference type="InterPro" id="IPR029058">
    <property type="entry name" value="AB_hydrolase_fold"/>
</dbReference>
<accession>A0ABD0SKG7</accession>
<keyword evidence="2" id="KW-0719">Serine esterase</keyword>
<dbReference type="Proteomes" id="UP001549921">
    <property type="component" value="Unassembled WGS sequence"/>
</dbReference>
<comment type="similarity">
    <text evidence="1">Belongs to the type-B carboxylesterase/lipase family.</text>
</comment>
<dbReference type="Pfam" id="PF00135">
    <property type="entry name" value="COesterase"/>
    <property type="match status" value="1"/>
</dbReference>
<dbReference type="Gene3D" id="3.40.50.1820">
    <property type="entry name" value="alpha/beta hydrolase"/>
    <property type="match status" value="1"/>
</dbReference>
<proteinExistence type="inferred from homology"/>
<dbReference type="InterPro" id="IPR002018">
    <property type="entry name" value="CarbesteraseB"/>
</dbReference>
<sequence length="596" mass="67999">MTKREKYFLVYLLGISLIESFTCEENVEVKIKQGLVSGKLEKTFLTGKPYYSFKGIPYAEPPVGELRFKPPKAPSDWGNKPYEAYTDKPTCVQFCSRTRNGEEYGISGSEDCLYVNIFTPDLKGSAAVLVFDYHDNFRTGHNGTRTYSPEFLPEENVVVVTVSHRLGLIGYLTTEDDAIPPNNGIRDYIFALKWIKENIQNFGGDPNRVTLMGSKGGAVLANILLYSKAAKGLFNSVTIQSSSAHEAIFFPHNPRKTAFEIGKHLSIETEDSATLLKELQNFDAVKILEKEVEVIDDETFVQYQMSIHPFGPVIEQEGPDAVLATLPENSKIVNDVPVLIGFNSREGLDLAQLYFFDPRSFEESKDNFFFHFPIRTDFRFDVNNTAFEQFKEELVEFYFKDGVISYDNLLEYTAYVGDLLQNYALNTAARKLSSELKSPTFYYMFDFNGLFNENWMYIAKNSRGYYLETWGAGVADELCYLHVCSRIRIKYLDLKKAVSEQGEYKVVKKMIRMWANFAKTGNPTPSEKDSVLKNFKWKPIDKNSKDLAYAHIKKSIKMDVNPLGKRETFWDTTLNKYSQMAVDGVAQKVESTKDEL</sequence>
<gene>
    <name evidence="7" type="ORF">ABMA28_006227</name>
</gene>
<keyword evidence="4" id="KW-0325">Glycoprotein</keyword>
<evidence type="ECO:0000313" key="7">
    <source>
        <dbReference type="EMBL" id="KAL0820327.1"/>
    </source>
</evidence>
<feature type="signal peptide" evidence="5">
    <location>
        <begin position="1"/>
        <end position="20"/>
    </location>
</feature>
<organism evidence="7 8">
    <name type="scientific">Loxostege sticticalis</name>
    <name type="common">Beet webworm moth</name>
    <dbReference type="NCBI Taxonomy" id="481309"/>
    <lineage>
        <taxon>Eukaryota</taxon>
        <taxon>Metazoa</taxon>
        <taxon>Ecdysozoa</taxon>
        <taxon>Arthropoda</taxon>
        <taxon>Hexapoda</taxon>
        <taxon>Insecta</taxon>
        <taxon>Pterygota</taxon>
        <taxon>Neoptera</taxon>
        <taxon>Endopterygota</taxon>
        <taxon>Lepidoptera</taxon>
        <taxon>Glossata</taxon>
        <taxon>Ditrysia</taxon>
        <taxon>Pyraloidea</taxon>
        <taxon>Crambidae</taxon>
        <taxon>Pyraustinae</taxon>
        <taxon>Loxostege</taxon>
    </lineage>
</organism>
<protein>
    <recommendedName>
        <fullName evidence="6">Carboxylesterase type B domain-containing protein</fullName>
    </recommendedName>
</protein>
<evidence type="ECO:0000256" key="1">
    <source>
        <dbReference type="ARBA" id="ARBA00005964"/>
    </source>
</evidence>
<evidence type="ECO:0000256" key="4">
    <source>
        <dbReference type="ARBA" id="ARBA00023180"/>
    </source>
</evidence>
<reference evidence="7 8" key="1">
    <citation type="submission" date="2024-06" db="EMBL/GenBank/DDBJ databases">
        <title>A chromosome-level genome assembly of beet webworm, Loxostege sticticalis.</title>
        <authorList>
            <person name="Zhang Y."/>
        </authorList>
    </citation>
    <scope>NUCLEOTIDE SEQUENCE [LARGE SCALE GENOMIC DNA]</scope>
    <source>
        <strain evidence="7">AQ028</strain>
        <tissue evidence="7">Male pupae</tissue>
    </source>
</reference>
<comment type="caution">
    <text evidence="7">The sequence shown here is derived from an EMBL/GenBank/DDBJ whole genome shotgun (WGS) entry which is preliminary data.</text>
</comment>
<evidence type="ECO:0000256" key="5">
    <source>
        <dbReference type="SAM" id="SignalP"/>
    </source>
</evidence>
<evidence type="ECO:0000259" key="6">
    <source>
        <dbReference type="Pfam" id="PF00135"/>
    </source>
</evidence>
<feature type="chain" id="PRO_5044779635" description="Carboxylesterase type B domain-containing protein" evidence="5">
    <location>
        <begin position="21"/>
        <end position="596"/>
    </location>
</feature>
<dbReference type="PROSITE" id="PS00941">
    <property type="entry name" value="CARBOXYLESTERASE_B_2"/>
    <property type="match status" value="1"/>
</dbReference>
<evidence type="ECO:0000256" key="2">
    <source>
        <dbReference type="ARBA" id="ARBA00022487"/>
    </source>
</evidence>
<dbReference type="PANTHER" id="PTHR43142">
    <property type="entry name" value="CARBOXYLIC ESTER HYDROLASE"/>
    <property type="match status" value="1"/>
</dbReference>
<dbReference type="AlphaFoldDB" id="A0ABD0SKG7"/>
<evidence type="ECO:0000256" key="3">
    <source>
        <dbReference type="ARBA" id="ARBA00022801"/>
    </source>
</evidence>
<dbReference type="InterPro" id="IPR019819">
    <property type="entry name" value="Carboxylesterase_B_CS"/>
</dbReference>
<keyword evidence="5" id="KW-0732">Signal</keyword>